<dbReference type="Proteomes" id="UP001178507">
    <property type="component" value="Unassembled WGS sequence"/>
</dbReference>
<organism evidence="1 2">
    <name type="scientific">Effrenium voratum</name>
    <dbReference type="NCBI Taxonomy" id="2562239"/>
    <lineage>
        <taxon>Eukaryota</taxon>
        <taxon>Sar</taxon>
        <taxon>Alveolata</taxon>
        <taxon>Dinophyceae</taxon>
        <taxon>Suessiales</taxon>
        <taxon>Symbiodiniaceae</taxon>
        <taxon>Effrenium</taxon>
    </lineage>
</organism>
<evidence type="ECO:0000313" key="2">
    <source>
        <dbReference type="Proteomes" id="UP001178507"/>
    </source>
</evidence>
<gene>
    <name evidence="1" type="ORF">EVOR1521_LOCUS7795</name>
</gene>
<accession>A0AA36MNS2</accession>
<sequence>MTLRRRSALAFVVVAGLGAAPGFLGSSCAANFQADFPARQASALAGRFGEPRKPEVFMKAGAEEEGLLSAVKSGNKDRVTKAIEALPAPAKSAMSKIDGDWQVTWDSNSLGPTKKTLLRLVCDQLPNTMVEFYRQYNLIQDGKYYWLMAFIMDGIQRTNAALMMSGPFKPAKSGASGTVDFKEVQIVPSRHGSAESREAIRSTGLDRYMKPMKLKGDGPVGVTFKHVSDETMVQEDEVGSVYVFKRMESDSYPIPYIFADKKAES</sequence>
<keyword evidence="2" id="KW-1185">Reference proteome</keyword>
<comment type="caution">
    <text evidence="1">The sequence shown here is derived from an EMBL/GenBank/DDBJ whole genome shotgun (WGS) entry which is preliminary data.</text>
</comment>
<proteinExistence type="predicted"/>
<dbReference type="PROSITE" id="PS51257">
    <property type="entry name" value="PROKAR_LIPOPROTEIN"/>
    <property type="match status" value="1"/>
</dbReference>
<evidence type="ECO:0000313" key="1">
    <source>
        <dbReference type="EMBL" id="CAJ1379605.1"/>
    </source>
</evidence>
<protein>
    <submittedName>
        <fullName evidence="1">Uncharacterized protein</fullName>
    </submittedName>
</protein>
<name>A0AA36MNS2_9DINO</name>
<reference evidence="1" key="1">
    <citation type="submission" date="2023-08" db="EMBL/GenBank/DDBJ databases">
        <authorList>
            <person name="Chen Y."/>
            <person name="Shah S."/>
            <person name="Dougan E. K."/>
            <person name="Thang M."/>
            <person name="Chan C."/>
        </authorList>
    </citation>
    <scope>NUCLEOTIDE SEQUENCE</scope>
</reference>
<dbReference type="EMBL" id="CAUJNA010000645">
    <property type="protein sequence ID" value="CAJ1379605.1"/>
    <property type="molecule type" value="Genomic_DNA"/>
</dbReference>
<dbReference type="AlphaFoldDB" id="A0AA36MNS2"/>